<dbReference type="PANTHER" id="PTHR13068:SF112">
    <property type="entry name" value="TRANSCRIPTION TERMINATION FACTOR 3, MITOCHONDRIAL"/>
    <property type="match status" value="1"/>
</dbReference>
<reference evidence="3 4" key="1">
    <citation type="submission" date="2022-01" db="EMBL/GenBank/DDBJ databases">
        <title>A chromosomal length assembly of Cordylochernes scorpioides.</title>
        <authorList>
            <person name="Zeh D."/>
            <person name="Zeh J."/>
        </authorList>
    </citation>
    <scope>NUCLEOTIDE SEQUENCE [LARGE SCALE GENOMIC DNA]</scope>
    <source>
        <strain evidence="3">IN4F17</strain>
        <tissue evidence="3">Whole Body</tissue>
    </source>
</reference>
<dbReference type="Gene3D" id="1.25.70.10">
    <property type="entry name" value="Transcription termination factor 3, mitochondrial"/>
    <property type="match status" value="1"/>
</dbReference>
<dbReference type="EMBL" id="CP092865">
    <property type="protein sequence ID" value="UYV65954.1"/>
    <property type="molecule type" value="Genomic_DNA"/>
</dbReference>
<gene>
    <name evidence="3" type="ORF">LAZ67_3005996</name>
</gene>
<evidence type="ECO:0000256" key="1">
    <source>
        <dbReference type="ARBA" id="ARBA00007692"/>
    </source>
</evidence>
<evidence type="ECO:0000313" key="3">
    <source>
        <dbReference type="EMBL" id="UYV65954.1"/>
    </source>
</evidence>
<dbReference type="SMART" id="SM00733">
    <property type="entry name" value="Mterf"/>
    <property type="match status" value="3"/>
</dbReference>
<organism evidence="3 4">
    <name type="scientific">Cordylochernes scorpioides</name>
    <dbReference type="NCBI Taxonomy" id="51811"/>
    <lineage>
        <taxon>Eukaryota</taxon>
        <taxon>Metazoa</taxon>
        <taxon>Ecdysozoa</taxon>
        <taxon>Arthropoda</taxon>
        <taxon>Chelicerata</taxon>
        <taxon>Arachnida</taxon>
        <taxon>Pseudoscorpiones</taxon>
        <taxon>Cheliferoidea</taxon>
        <taxon>Chernetidae</taxon>
        <taxon>Cordylochernes</taxon>
    </lineage>
</organism>
<proteinExistence type="inferred from homology"/>
<dbReference type="Proteomes" id="UP001235939">
    <property type="component" value="Chromosome 03"/>
</dbReference>
<accession>A0ABY6KAS4</accession>
<comment type="similarity">
    <text evidence="1">Belongs to the mTERF family.</text>
</comment>
<evidence type="ECO:0000313" key="4">
    <source>
        <dbReference type="Proteomes" id="UP001235939"/>
    </source>
</evidence>
<sequence>MLSSLCGRYEGGHHHLWPTVRCCQTAATELVLECGQIVPSENSVELESLDSTEPHVDALSTDIDVDYLNTLCPQPSVSFNLASFINRSATLKRMVDLGIDLSFAEFKYPQLKYHLLRLNFEKDVVPLLKFFHGLQLDRSQIVSLLSRNPFLLVESVSNLETRVNYLRSKNFTKEDINRIITLAKNFLSFQTKDIDSRLGFLQNTFALTGNEVRKSTVMCPRVPLSDQRLINTNIHLMEDEFTLNFYQRKQLYLGMPKLYTLSKSNLLNRFELFTRDLKVPADLVVRQADVLLWRQRRISQRHQYLTQLGRAQYDPNEPCYVSLRALVTWRDPEFCQQVAKTSEEEFHKFLKTL</sequence>
<name>A0ABY6KAS4_9ARAC</name>
<dbReference type="InterPro" id="IPR038538">
    <property type="entry name" value="MTERF_sf"/>
</dbReference>
<dbReference type="Pfam" id="PF02536">
    <property type="entry name" value="mTERF"/>
    <property type="match status" value="1"/>
</dbReference>
<dbReference type="PANTHER" id="PTHR13068">
    <property type="entry name" value="CGI-12 PROTEIN-RELATED"/>
    <property type="match status" value="1"/>
</dbReference>
<protein>
    <submittedName>
        <fullName evidence="3">mTERFD1</fullName>
    </submittedName>
</protein>
<evidence type="ECO:0000256" key="2">
    <source>
        <dbReference type="ARBA" id="ARBA00022946"/>
    </source>
</evidence>
<dbReference type="InterPro" id="IPR003690">
    <property type="entry name" value="MTERF"/>
</dbReference>
<keyword evidence="4" id="KW-1185">Reference proteome</keyword>
<keyword evidence="2" id="KW-0809">Transit peptide</keyword>